<keyword evidence="4" id="KW-1185">Reference proteome</keyword>
<dbReference type="Proteomes" id="UP000006310">
    <property type="component" value="Chromosome 4"/>
</dbReference>
<dbReference type="GO" id="GO:0008017">
    <property type="term" value="F:microtubule binding"/>
    <property type="evidence" value="ECO:0007669"/>
    <property type="project" value="InterPro"/>
</dbReference>
<reference evidence="3 4" key="1">
    <citation type="journal article" date="2011" name="Proc. Natl. Acad. Sci. U.S.A.">
        <title>Evolutionary erosion of yeast sex chromosomes by mating-type switching accidents.</title>
        <authorList>
            <person name="Gordon J.L."/>
            <person name="Armisen D."/>
            <person name="Proux-Wera E."/>
            <person name="Oheigeartaigh S.S."/>
            <person name="Byrne K.P."/>
            <person name="Wolfe K.H."/>
        </authorList>
    </citation>
    <scope>NUCLEOTIDE SEQUENCE [LARGE SCALE GENOMIC DNA]</scope>
    <source>
        <strain evidence="4">ATCC MYA-139 / BCRC 22969 / CBS 8797 / CCRC 22969 / KCTC 17520 / NBRC 10181 / NCYC 3082</strain>
    </source>
</reference>
<dbReference type="InterPro" id="IPR031852">
    <property type="entry name" value="Vik1/Cik1_MT-bd"/>
</dbReference>
<dbReference type="eggNOG" id="ENOG502RIY9">
    <property type="taxonomic scope" value="Eukaryota"/>
</dbReference>
<dbReference type="Gene3D" id="3.40.850.20">
    <property type="match status" value="1"/>
</dbReference>
<evidence type="ECO:0000313" key="4">
    <source>
        <dbReference type="Proteomes" id="UP000006310"/>
    </source>
</evidence>
<dbReference type="RefSeq" id="XP_022464065.1">
    <property type="nucleotide sequence ID" value="XM_022607473.1"/>
</dbReference>
<gene>
    <name evidence="3" type="primary">KNAG0D00670</name>
    <name evidence="3" type="ordered locus">KNAG_0D00670</name>
</gene>
<dbReference type="Pfam" id="PF16796">
    <property type="entry name" value="Microtub_bd"/>
    <property type="match status" value="1"/>
</dbReference>
<feature type="coiled-coil region" evidence="1">
    <location>
        <begin position="163"/>
        <end position="218"/>
    </location>
</feature>
<dbReference type="GeneID" id="34525508"/>
<name>J7S5F4_HUIN7</name>
<accession>J7S5F4</accession>
<evidence type="ECO:0000313" key="3">
    <source>
        <dbReference type="EMBL" id="CCK69819.1"/>
    </source>
</evidence>
<feature type="domain" description="Spindle pole body-associated protein Vik1/Cik1 microtubule binding" evidence="2">
    <location>
        <begin position="241"/>
        <end position="379"/>
    </location>
</feature>
<evidence type="ECO:0000256" key="1">
    <source>
        <dbReference type="SAM" id="Coils"/>
    </source>
</evidence>
<reference evidence="4" key="2">
    <citation type="submission" date="2012-08" db="EMBL/GenBank/DDBJ databases">
        <title>Genome sequence of Kazachstania naganishii.</title>
        <authorList>
            <person name="Gordon J.L."/>
            <person name="Armisen D."/>
            <person name="Proux-Wera E."/>
            <person name="OhEigeartaigh S.S."/>
            <person name="Byrne K.P."/>
            <person name="Wolfe K.H."/>
        </authorList>
    </citation>
    <scope>NUCLEOTIDE SEQUENCE [LARGE SCALE GENOMIC DNA]</scope>
    <source>
        <strain evidence="4">ATCC MYA-139 / BCRC 22969 / CBS 8797 / CCRC 22969 / KCTC 17520 / NBRC 10181 / NCYC 3082</strain>
    </source>
</reference>
<dbReference type="EMBL" id="HE978317">
    <property type="protein sequence ID" value="CCK69819.1"/>
    <property type="molecule type" value="Genomic_DNA"/>
</dbReference>
<dbReference type="OrthoDB" id="4067584at2759"/>
<sequence>MELEYQLNRRVAMCRKVTVQCERFEDGMNHCSEQLTSIEEEFKSTEEKLKVDFANDKSLLEEKFAESINEMSSNYNHELMELEKITAKDELEVEMNRLRKDLIDLLEDCDTLKLSNEKAVAQKGKTLAEEFEQHKLEKNSSLELLITNYKQSMDEKISLLNDTAQLRQQNSEMEKRLNDLEKEIAQITSEIDKAVSEKEAIENEKLNIEKNIEEETDKMNKLILFTKENEGKYNDWYNTVEYELSKRKKLENSIDELKGKVRCFGYISGEVQDKLSIDYIEGTIVHNTTPEENRSFHFTRILPSNALPLPQLLFREYKPFHDLCLSEAQDFNLFTVSNGPWSELQFHFMEFLKHEYCDNFEITVQNVFLSDEKISKDLLIPRDSSSKSCITVQIESNLLILNTRELSLKDYLSFMNSEKNKTPYNVKNGINLYKLKFQSREDPSAKTVNFHLVQFEDLTLLSVLQEHLISPRFVSKTSHIGLLITKLLHHLKSCFFFNLDDCMDDGHLLPTLNFASDIGKIPNPKKPEPTSKTSSMR</sequence>
<evidence type="ECO:0000259" key="2">
    <source>
        <dbReference type="Pfam" id="PF16796"/>
    </source>
</evidence>
<dbReference type="AlphaFoldDB" id="J7S5F4"/>
<proteinExistence type="predicted"/>
<protein>
    <recommendedName>
        <fullName evidence="2">Spindle pole body-associated protein Vik1/Cik1 microtubule binding domain-containing protein</fullName>
    </recommendedName>
</protein>
<dbReference type="HOGENOM" id="CLU_025801_0_0_1"/>
<dbReference type="KEGG" id="kng:KNAG_0D00670"/>
<dbReference type="OMA" id="EYQCYHD"/>
<keyword evidence="1" id="KW-0175">Coiled coil</keyword>
<organism evidence="3 4">
    <name type="scientific">Huiozyma naganishii (strain ATCC MYA-139 / BCRC 22969 / CBS 8797 / KCTC 17520 / NBRC 10181 / NCYC 3082 / Yp74L-3)</name>
    <name type="common">Yeast</name>
    <name type="synonym">Kazachstania naganishii</name>
    <dbReference type="NCBI Taxonomy" id="1071383"/>
    <lineage>
        <taxon>Eukaryota</taxon>
        <taxon>Fungi</taxon>
        <taxon>Dikarya</taxon>
        <taxon>Ascomycota</taxon>
        <taxon>Saccharomycotina</taxon>
        <taxon>Saccharomycetes</taxon>
        <taxon>Saccharomycetales</taxon>
        <taxon>Saccharomycetaceae</taxon>
        <taxon>Huiozyma</taxon>
    </lineage>
</organism>